<gene>
    <name evidence="2" type="ORF">METZ01_LOCUS333787</name>
</gene>
<accession>A0A382Q5Q1</accession>
<dbReference type="PANTHER" id="PTHR24104">
    <property type="entry name" value="E3 UBIQUITIN-PROTEIN LIGASE NHLRC1-RELATED"/>
    <property type="match status" value="1"/>
</dbReference>
<evidence type="ECO:0008006" key="3">
    <source>
        <dbReference type="Google" id="ProtNLM"/>
    </source>
</evidence>
<dbReference type="GO" id="GO:0043161">
    <property type="term" value="P:proteasome-mediated ubiquitin-dependent protein catabolic process"/>
    <property type="evidence" value="ECO:0007669"/>
    <property type="project" value="TreeGrafter"/>
</dbReference>
<dbReference type="Pfam" id="PF01436">
    <property type="entry name" value="NHL"/>
    <property type="match status" value="3"/>
</dbReference>
<organism evidence="2">
    <name type="scientific">marine metagenome</name>
    <dbReference type="NCBI Taxonomy" id="408172"/>
    <lineage>
        <taxon>unclassified sequences</taxon>
        <taxon>metagenomes</taxon>
        <taxon>ecological metagenomes</taxon>
    </lineage>
</organism>
<name>A0A382Q5Q1_9ZZZZ</name>
<dbReference type="InterPro" id="IPR001258">
    <property type="entry name" value="NHL_repeat"/>
</dbReference>
<dbReference type="AlphaFoldDB" id="A0A382Q5Q1"/>
<proteinExistence type="predicted"/>
<dbReference type="GO" id="GO:0061630">
    <property type="term" value="F:ubiquitin protein ligase activity"/>
    <property type="evidence" value="ECO:0007669"/>
    <property type="project" value="TreeGrafter"/>
</dbReference>
<dbReference type="SUPFAM" id="SSF63829">
    <property type="entry name" value="Calcium-dependent phosphotriesterase"/>
    <property type="match status" value="1"/>
</dbReference>
<dbReference type="GO" id="GO:0000209">
    <property type="term" value="P:protein polyubiquitination"/>
    <property type="evidence" value="ECO:0007669"/>
    <property type="project" value="TreeGrafter"/>
</dbReference>
<feature type="non-terminal residue" evidence="2">
    <location>
        <position position="215"/>
    </location>
</feature>
<evidence type="ECO:0000313" key="2">
    <source>
        <dbReference type="EMBL" id="SVC80933.1"/>
    </source>
</evidence>
<dbReference type="CDD" id="cd05819">
    <property type="entry name" value="NHL"/>
    <property type="match status" value="1"/>
</dbReference>
<dbReference type="PROSITE" id="PS51125">
    <property type="entry name" value="NHL"/>
    <property type="match status" value="3"/>
</dbReference>
<protein>
    <recommendedName>
        <fullName evidence="3">SMP-30/Gluconolactonase/LRE-like region domain-containing protein</fullName>
    </recommendedName>
</protein>
<dbReference type="EMBL" id="UINC01112179">
    <property type="protein sequence ID" value="SVC80933.1"/>
    <property type="molecule type" value="Genomic_DNA"/>
</dbReference>
<keyword evidence="1" id="KW-0677">Repeat</keyword>
<dbReference type="InterPro" id="IPR011042">
    <property type="entry name" value="6-blade_b-propeller_TolB-like"/>
</dbReference>
<dbReference type="GO" id="GO:0008270">
    <property type="term" value="F:zinc ion binding"/>
    <property type="evidence" value="ECO:0007669"/>
    <property type="project" value="UniProtKB-KW"/>
</dbReference>
<dbReference type="InterPro" id="IPR050952">
    <property type="entry name" value="TRIM-NHL_E3_ligases"/>
</dbReference>
<dbReference type="PANTHER" id="PTHR24104:SF25">
    <property type="entry name" value="PROTEIN LIN-41"/>
    <property type="match status" value="1"/>
</dbReference>
<reference evidence="2" key="1">
    <citation type="submission" date="2018-05" db="EMBL/GenBank/DDBJ databases">
        <authorList>
            <person name="Lanie J.A."/>
            <person name="Ng W.-L."/>
            <person name="Kazmierczak K.M."/>
            <person name="Andrzejewski T.M."/>
            <person name="Davidsen T.M."/>
            <person name="Wayne K.J."/>
            <person name="Tettelin H."/>
            <person name="Glass J.I."/>
            <person name="Rusch D."/>
            <person name="Podicherti R."/>
            <person name="Tsui H.-C.T."/>
            <person name="Winkler M.E."/>
        </authorList>
    </citation>
    <scope>NUCLEOTIDE SEQUENCE</scope>
</reference>
<dbReference type="Gene3D" id="2.120.10.30">
    <property type="entry name" value="TolB, C-terminal domain"/>
    <property type="match status" value="2"/>
</dbReference>
<sequence length="215" mass="23364">MITTSAAGRTWHFSHALGRPTGEHNGAPDGSYTGGSYYPMDIAMAPDGHIFVISRGIGYELEGYGGDVLLRIGKTTIDENHIGDFARCGFVWPAGIAISQDGNVYVTDEFENTVSVFAPDKILAFPDHRPDESINRWGIAGSGIGQLTNPSGIVFDADDNILISDSGNHRIQKFTKNGDYISSWGKYGPGEGEFKRPWGLCLDNDQNVYVADWGN</sequence>
<evidence type="ECO:0000256" key="1">
    <source>
        <dbReference type="ARBA" id="ARBA00022737"/>
    </source>
</evidence>